<dbReference type="EMBL" id="JAAAIN010000037">
    <property type="protein sequence ID" value="KAG0322215.1"/>
    <property type="molecule type" value="Genomic_DNA"/>
</dbReference>
<dbReference type="AlphaFoldDB" id="A0A9P6RL88"/>
<gene>
    <name evidence="3" type="ORF">BGZ97_008179</name>
</gene>
<feature type="compositionally biased region" description="Acidic residues" evidence="1">
    <location>
        <begin position="128"/>
        <end position="138"/>
    </location>
</feature>
<dbReference type="Pfam" id="PF12937">
    <property type="entry name" value="F-box-like"/>
    <property type="match status" value="1"/>
</dbReference>
<evidence type="ECO:0000313" key="4">
    <source>
        <dbReference type="Proteomes" id="UP000823405"/>
    </source>
</evidence>
<dbReference type="PROSITE" id="PS50181">
    <property type="entry name" value="FBOX"/>
    <property type="match status" value="1"/>
</dbReference>
<accession>A0A9P6RL88</accession>
<protein>
    <recommendedName>
        <fullName evidence="2">F-box domain-containing protein</fullName>
    </recommendedName>
</protein>
<organism evidence="3 4">
    <name type="scientific">Linnemannia gamsii</name>
    <dbReference type="NCBI Taxonomy" id="64522"/>
    <lineage>
        <taxon>Eukaryota</taxon>
        <taxon>Fungi</taxon>
        <taxon>Fungi incertae sedis</taxon>
        <taxon>Mucoromycota</taxon>
        <taxon>Mortierellomycotina</taxon>
        <taxon>Mortierellomycetes</taxon>
        <taxon>Mortierellales</taxon>
        <taxon>Mortierellaceae</taxon>
        <taxon>Linnemannia</taxon>
    </lineage>
</organism>
<reference evidence="3" key="1">
    <citation type="journal article" date="2020" name="Fungal Divers.">
        <title>Resolving the Mortierellaceae phylogeny through synthesis of multi-gene phylogenetics and phylogenomics.</title>
        <authorList>
            <person name="Vandepol N."/>
            <person name="Liber J."/>
            <person name="Desiro A."/>
            <person name="Na H."/>
            <person name="Kennedy M."/>
            <person name="Barry K."/>
            <person name="Grigoriev I.V."/>
            <person name="Miller A.N."/>
            <person name="O'Donnell K."/>
            <person name="Stajich J.E."/>
            <person name="Bonito G."/>
        </authorList>
    </citation>
    <scope>NUCLEOTIDE SEQUENCE</scope>
    <source>
        <strain evidence="3">NVP60</strain>
    </source>
</reference>
<dbReference type="InterPro" id="IPR036047">
    <property type="entry name" value="F-box-like_dom_sf"/>
</dbReference>
<feature type="domain" description="F-box" evidence="2">
    <location>
        <begin position="1"/>
        <end position="43"/>
    </location>
</feature>
<dbReference type="SUPFAM" id="SSF81383">
    <property type="entry name" value="F-box domain"/>
    <property type="match status" value="1"/>
</dbReference>
<dbReference type="Proteomes" id="UP000823405">
    <property type="component" value="Unassembled WGS sequence"/>
</dbReference>
<proteinExistence type="predicted"/>
<feature type="region of interest" description="Disordered" evidence="1">
    <location>
        <begin position="116"/>
        <end position="138"/>
    </location>
</feature>
<dbReference type="InterPro" id="IPR032675">
    <property type="entry name" value="LRR_dom_sf"/>
</dbReference>
<dbReference type="OrthoDB" id="2410926at2759"/>
<keyword evidence="4" id="KW-1185">Reference proteome</keyword>
<evidence type="ECO:0000256" key="1">
    <source>
        <dbReference type="SAM" id="MobiDB-lite"/>
    </source>
</evidence>
<dbReference type="InterPro" id="IPR001810">
    <property type="entry name" value="F-box_dom"/>
</dbReference>
<name>A0A9P6RL88_9FUNG</name>
<sequence>MTSIPQEIIDLIAPHLNQHDLANCSRVSHDWSSLFAPWLWRTVHITNGSTHDRFHSPESRAALIRNKHLVREVTATDQNLLLLLSAHDHSEPSLFKLTGLRTLTLRFHTDAPWSLPVGIPPSTTTQEKEEEEEEEEDEVEPLVTLMTTGTAWAVTTAAELTKMDNFRTVLELLSNNTNLRTLRLGRGCLRGADGSDLLQHIMEACPTTFLTTLEVCLSDVREQESKSKLDLTTNTHLEDHQRFQLELQRYQDQKPLLALQELIFLERRTDQNDFSRLAVLVRCNHLMRLEFGRIDSRIGNLLVVDDGTGSLLRKLCPCLVELALCGVIAVYDSCLAALLRSSQLGWKVLELEEPVFFSEEAYPAMIECVSTTLEVLRIKSWRGFNSRRCSSLLSTMTRGQFRRLEGIANGQVDDTTREFTVHALDTYRKHRAEKTRRKKQGLRTDRRSWIALGPSMEYLQLVINGVPRPDVVCWRSGEPLPIQSTSHRHRYTAQKWIYRQLASMSGLQELILGRRDLNWSRIPFRGLDASMDSTEIEDMLSIIDFAIYQYDCLEFSLESGLDILSGLKELRVLDVKSTAHRIGVAELEWMRIHWPKLTTIVGLESRREWAGALEDGQAVKDAVEAWIKNHPNGIGSSFVCINK</sequence>
<evidence type="ECO:0000313" key="3">
    <source>
        <dbReference type="EMBL" id="KAG0322215.1"/>
    </source>
</evidence>
<dbReference type="Gene3D" id="3.80.10.10">
    <property type="entry name" value="Ribonuclease Inhibitor"/>
    <property type="match status" value="1"/>
</dbReference>
<comment type="caution">
    <text evidence="3">The sequence shown here is derived from an EMBL/GenBank/DDBJ whole genome shotgun (WGS) entry which is preliminary data.</text>
</comment>
<evidence type="ECO:0000259" key="2">
    <source>
        <dbReference type="PROSITE" id="PS50181"/>
    </source>
</evidence>